<keyword evidence="4 7" id="KW-0472">Membrane</keyword>
<evidence type="ECO:0000256" key="2">
    <source>
        <dbReference type="ARBA" id="ARBA00022692"/>
    </source>
</evidence>
<reference evidence="9" key="1">
    <citation type="submission" date="2016-12" db="EMBL/GenBank/DDBJ databases">
        <title>The genomes of Aspergillus section Nigri reveals drivers in fungal speciation.</title>
        <authorList>
            <consortium name="DOE Joint Genome Institute"/>
            <person name="Vesth T.C."/>
            <person name="Nybo J."/>
            <person name="Theobald S."/>
            <person name="Brandl J."/>
            <person name="Frisvad J.C."/>
            <person name="Nielsen K.F."/>
            <person name="Lyhne E.K."/>
            <person name="Kogle M.E."/>
            <person name="Kuo A."/>
            <person name="Riley R."/>
            <person name="Clum A."/>
            <person name="Nolan M."/>
            <person name="Lipzen A."/>
            <person name="Salamov A."/>
            <person name="Henrissat B."/>
            <person name="Wiebenga A."/>
            <person name="De vries R.P."/>
            <person name="Grigoriev I.V."/>
            <person name="Mortensen U.H."/>
            <person name="Andersen M.R."/>
            <person name="Baker S.E."/>
        </authorList>
    </citation>
    <scope>NUCLEOTIDE SEQUENCE</scope>
    <source>
        <strain evidence="9">IBT 28561</strain>
    </source>
</reference>
<feature type="transmembrane region" description="Helical" evidence="7">
    <location>
        <begin position="121"/>
        <end position="142"/>
    </location>
</feature>
<feature type="transmembrane region" description="Helical" evidence="7">
    <location>
        <begin position="162"/>
        <end position="191"/>
    </location>
</feature>
<comment type="caution">
    <text evidence="9">The sequence shown here is derived from an EMBL/GenBank/DDBJ whole genome shotgun (WGS) entry which is preliminary data.</text>
</comment>
<name>A0A2I1D5I5_ASPC2</name>
<protein>
    <recommendedName>
        <fullName evidence="8">Rhodopsin domain-containing protein</fullName>
    </recommendedName>
</protein>
<evidence type="ECO:0000256" key="1">
    <source>
        <dbReference type="ARBA" id="ARBA00004141"/>
    </source>
</evidence>
<keyword evidence="10" id="KW-1185">Reference proteome</keyword>
<evidence type="ECO:0000259" key="8">
    <source>
        <dbReference type="Pfam" id="PF20684"/>
    </source>
</evidence>
<keyword evidence="2 7" id="KW-0812">Transmembrane</keyword>
<feature type="transmembrane region" description="Helical" evidence="7">
    <location>
        <begin position="12"/>
        <end position="31"/>
    </location>
</feature>
<evidence type="ECO:0000313" key="9">
    <source>
        <dbReference type="EMBL" id="PKY05137.1"/>
    </source>
</evidence>
<dbReference type="RefSeq" id="XP_024693731.1">
    <property type="nucleotide sequence ID" value="XM_024840180.1"/>
</dbReference>
<evidence type="ECO:0000256" key="4">
    <source>
        <dbReference type="ARBA" id="ARBA00023136"/>
    </source>
</evidence>
<dbReference type="VEuPathDB" id="FungiDB:P168DRAFT_318165"/>
<evidence type="ECO:0000256" key="6">
    <source>
        <dbReference type="SAM" id="MobiDB-lite"/>
    </source>
</evidence>
<dbReference type="InterPro" id="IPR049326">
    <property type="entry name" value="Rhodopsin_dom_fungi"/>
</dbReference>
<dbReference type="InterPro" id="IPR052337">
    <property type="entry name" value="SAT4-like"/>
</dbReference>
<keyword evidence="3 7" id="KW-1133">Transmembrane helix</keyword>
<feature type="region of interest" description="Disordered" evidence="6">
    <location>
        <begin position="361"/>
        <end position="382"/>
    </location>
</feature>
<dbReference type="AlphaFoldDB" id="A0A2I1D5I5"/>
<organism evidence="9 10">
    <name type="scientific">Aspergillus campestris (strain IBT 28561)</name>
    <dbReference type="NCBI Taxonomy" id="1392248"/>
    <lineage>
        <taxon>Eukaryota</taxon>
        <taxon>Fungi</taxon>
        <taxon>Dikarya</taxon>
        <taxon>Ascomycota</taxon>
        <taxon>Pezizomycotina</taxon>
        <taxon>Eurotiomycetes</taxon>
        <taxon>Eurotiomycetidae</taxon>
        <taxon>Eurotiales</taxon>
        <taxon>Aspergillaceae</taxon>
        <taxon>Aspergillus</taxon>
        <taxon>Aspergillus subgen. Circumdati</taxon>
    </lineage>
</organism>
<accession>A0A2I1D5I5</accession>
<dbReference type="Pfam" id="PF20684">
    <property type="entry name" value="Fung_rhodopsin"/>
    <property type="match status" value="1"/>
</dbReference>
<gene>
    <name evidence="9" type="ORF">P168DRAFT_318165</name>
</gene>
<proteinExistence type="inferred from homology"/>
<feature type="transmembrane region" description="Helical" evidence="7">
    <location>
        <begin position="43"/>
        <end position="65"/>
    </location>
</feature>
<dbReference type="GeneID" id="36547704"/>
<dbReference type="Proteomes" id="UP000234254">
    <property type="component" value="Unassembled WGS sequence"/>
</dbReference>
<dbReference type="OrthoDB" id="3923077at2759"/>
<feature type="transmembrane region" description="Helical" evidence="7">
    <location>
        <begin position="203"/>
        <end position="228"/>
    </location>
</feature>
<sequence length="382" mass="42462">MPLRDKGPTLVGVLWLEVGMCFVVLGLRIYTRTVIRRSLGVDDLLLIISWSLMVAFAALCTAAAMTGMGTHYDKLSPDEFSRGMMFLLAGQSVVSLAMGLSKCAVAAFLMRILVKTWHKAFLWFWNISIMTLSILLSITVFVQCTPVESIWDPRVPKKGCSLNLTVIATVMCAWSAVLDFVLALFPWVALWNLNMKKKEKITICLSLSLGIFAGVCGIIRTTGLYALADSTDYLYATTDSVIWTNSEMTTTMICVSIPALRPLYRYLRGNDSFQDDSGYSDLPASGKSSVGRSKLTGRKRPTYTLDSLVTTTVQGKSMNDTRTDLEADERSDDADTRQMLNYPNGYSDHNIHQVNEVTVSYDERRPGESQMPPLPVKARQHV</sequence>
<evidence type="ECO:0000256" key="7">
    <source>
        <dbReference type="SAM" id="Phobius"/>
    </source>
</evidence>
<feature type="region of interest" description="Disordered" evidence="6">
    <location>
        <begin position="278"/>
        <end position="297"/>
    </location>
</feature>
<dbReference type="PANTHER" id="PTHR33048">
    <property type="entry name" value="PTH11-LIKE INTEGRAL MEMBRANE PROTEIN (AFU_ORTHOLOGUE AFUA_5G11245)"/>
    <property type="match status" value="1"/>
</dbReference>
<feature type="domain" description="Rhodopsin" evidence="8">
    <location>
        <begin position="27"/>
        <end position="265"/>
    </location>
</feature>
<feature type="region of interest" description="Disordered" evidence="6">
    <location>
        <begin position="314"/>
        <end position="349"/>
    </location>
</feature>
<evidence type="ECO:0000256" key="3">
    <source>
        <dbReference type="ARBA" id="ARBA00022989"/>
    </source>
</evidence>
<dbReference type="PANTHER" id="PTHR33048:SF93">
    <property type="entry name" value="INTEGRAL MEMBRANE PROTEIN"/>
    <property type="match status" value="1"/>
</dbReference>
<comment type="subcellular location">
    <subcellularLocation>
        <location evidence="1">Membrane</location>
        <topology evidence="1">Multi-pass membrane protein</topology>
    </subcellularLocation>
</comment>
<dbReference type="EMBL" id="MSFM01000005">
    <property type="protein sequence ID" value="PKY05137.1"/>
    <property type="molecule type" value="Genomic_DNA"/>
</dbReference>
<evidence type="ECO:0000256" key="5">
    <source>
        <dbReference type="ARBA" id="ARBA00038359"/>
    </source>
</evidence>
<evidence type="ECO:0000313" key="10">
    <source>
        <dbReference type="Proteomes" id="UP000234254"/>
    </source>
</evidence>
<feature type="transmembrane region" description="Helical" evidence="7">
    <location>
        <begin position="85"/>
        <end position="109"/>
    </location>
</feature>
<comment type="similarity">
    <text evidence="5">Belongs to the SAT4 family.</text>
</comment>
<dbReference type="GO" id="GO:0016020">
    <property type="term" value="C:membrane"/>
    <property type="evidence" value="ECO:0007669"/>
    <property type="project" value="UniProtKB-SubCell"/>
</dbReference>